<evidence type="ECO:0000313" key="4">
    <source>
        <dbReference type="EMBL" id="MFC3175180.1"/>
    </source>
</evidence>
<reference evidence="5" key="1">
    <citation type="journal article" date="2019" name="Int. J. Syst. Evol. Microbiol.">
        <title>The Global Catalogue of Microorganisms (GCM) 10K type strain sequencing project: providing services to taxonomists for standard genome sequencing and annotation.</title>
        <authorList>
            <consortium name="The Broad Institute Genomics Platform"/>
            <consortium name="The Broad Institute Genome Sequencing Center for Infectious Disease"/>
            <person name="Wu L."/>
            <person name="Ma J."/>
        </authorList>
    </citation>
    <scope>NUCLEOTIDE SEQUENCE [LARGE SCALE GENOMIC DNA]</scope>
    <source>
        <strain evidence="5">KCTC 42984</strain>
    </source>
</reference>
<feature type="domain" description="Soluble ligand binding" evidence="3">
    <location>
        <begin position="120"/>
        <end position="169"/>
    </location>
</feature>
<dbReference type="Pfam" id="PF10531">
    <property type="entry name" value="SLBB"/>
    <property type="match status" value="1"/>
</dbReference>
<evidence type="ECO:0000259" key="2">
    <source>
        <dbReference type="Pfam" id="PF02563"/>
    </source>
</evidence>
<evidence type="ECO:0000259" key="3">
    <source>
        <dbReference type="Pfam" id="PF10531"/>
    </source>
</evidence>
<protein>
    <submittedName>
        <fullName evidence="4">Polysaccharide biosynthesis/export family protein</fullName>
    </submittedName>
</protein>
<dbReference type="InterPro" id="IPR003715">
    <property type="entry name" value="Poly_export_N"/>
</dbReference>
<gene>
    <name evidence="4" type="ORF">ACFOD9_13045</name>
</gene>
<dbReference type="InterPro" id="IPR019554">
    <property type="entry name" value="Soluble_ligand-bd"/>
</dbReference>
<dbReference type="Gene3D" id="3.30.1950.10">
    <property type="entry name" value="wza like domain"/>
    <property type="match status" value="1"/>
</dbReference>
<sequence>MGALLVATLSGCATSGPSPFPTGGAAYGVVPEKAVPDAAADTIRPGDRLAIRVFGEPELSADNYVVDARGYIQVPLLGEVIAMQQSPRALAVEIERRLQARYVKDASVTVSLMDRTQATFAVEGDVNQPGVYPAHPGSTLLSAMAMARSPTKSAQLSEVIVLRRINGERAGARFNLVDIRRGRAADPQILAGDTVVVTNAAIKSAWRDFLQSTPVFNIFYLIK</sequence>
<dbReference type="PANTHER" id="PTHR33619:SF3">
    <property type="entry name" value="POLYSACCHARIDE EXPORT PROTEIN GFCE-RELATED"/>
    <property type="match status" value="1"/>
</dbReference>
<name>A0ABV7IUJ4_9SPHN</name>
<evidence type="ECO:0000256" key="1">
    <source>
        <dbReference type="ARBA" id="ARBA00022729"/>
    </source>
</evidence>
<dbReference type="RefSeq" id="WP_379510549.1">
    <property type="nucleotide sequence ID" value="NZ_JBHRTQ010000010.1"/>
</dbReference>
<dbReference type="EMBL" id="JBHRTQ010000010">
    <property type="protein sequence ID" value="MFC3175180.1"/>
    <property type="molecule type" value="Genomic_DNA"/>
</dbReference>
<dbReference type="Proteomes" id="UP001595604">
    <property type="component" value="Unassembled WGS sequence"/>
</dbReference>
<dbReference type="Gene3D" id="3.10.560.10">
    <property type="entry name" value="Outer membrane lipoprotein wza domain like"/>
    <property type="match status" value="1"/>
</dbReference>
<organism evidence="4 5">
    <name type="scientific">Novosphingobium bradum</name>
    <dbReference type="NCBI Taxonomy" id="1737444"/>
    <lineage>
        <taxon>Bacteria</taxon>
        <taxon>Pseudomonadati</taxon>
        <taxon>Pseudomonadota</taxon>
        <taxon>Alphaproteobacteria</taxon>
        <taxon>Sphingomonadales</taxon>
        <taxon>Sphingomonadaceae</taxon>
        <taxon>Novosphingobium</taxon>
    </lineage>
</organism>
<accession>A0ABV7IUJ4</accession>
<feature type="domain" description="Polysaccharide export protein N-terminal" evidence="2">
    <location>
        <begin position="38"/>
        <end position="112"/>
    </location>
</feature>
<dbReference type="Pfam" id="PF02563">
    <property type="entry name" value="Poly_export"/>
    <property type="match status" value="1"/>
</dbReference>
<dbReference type="PANTHER" id="PTHR33619">
    <property type="entry name" value="POLYSACCHARIDE EXPORT PROTEIN GFCE-RELATED"/>
    <property type="match status" value="1"/>
</dbReference>
<dbReference type="InterPro" id="IPR049712">
    <property type="entry name" value="Poly_export"/>
</dbReference>
<comment type="caution">
    <text evidence="4">The sequence shown here is derived from an EMBL/GenBank/DDBJ whole genome shotgun (WGS) entry which is preliminary data.</text>
</comment>
<keyword evidence="1" id="KW-0732">Signal</keyword>
<evidence type="ECO:0000313" key="5">
    <source>
        <dbReference type="Proteomes" id="UP001595604"/>
    </source>
</evidence>
<keyword evidence="5" id="KW-1185">Reference proteome</keyword>
<proteinExistence type="predicted"/>